<evidence type="ECO:0000313" key="2">
    <source>
        <dbReference type="EMBL" id="MBE9030591.1"/>
    </source>
</evidence>
<organism evidence="2 3">
    <name type="scientific">Romeriopsis navalis LEGE 11480</name>
    <dbReference type="NCBI Taxonomy" id="2777977"/>
    <lineage>
        <taxon>Bacteria</taxon>
        <taxon>Bacillati</taxon>
        <taxon>Cyanobacteriota</taxon>
        <taxon>Cyanophyceae</taxon>
        <taxon>Leptolyngbyales</taxon>
        <taxon>Leptolyngbyaceae</taxon>
        <taxon>Romeriopsis</taxon>
        <taxon>Romeriopsis navalis</taxon>
    </lineage>
</organism>
<evidence type="ECO:0000259" key="1">
    <source>
        <dbReference type="Pfam" id="PF03358"/>
    </source>
</evidence>
<dbReference type="InterPro" id="IPR005025">
    <property type="entry name" value="FMN_Rdtase-like_dom"/>
</dbReference>
<comment type="caution">
    <text evidence="2">The sequence shown here is derived from an EMBL/GenBank/DDBJ whole genome shotgun (WGS) entry which is preliminary data.</text>
</comment>
<sequence>MTKVFAICGSLSAQSSNQAVLQAAAVLAPVGMQIDLYGGVGELSHFNPDRDVEPAPAAIAHFRQQFYRRPQG</sequence>
<accession>A0A928VL62</accession>
<evidence type="ECO:0000313" key="3">
    <source>
        <dbReference type="Proteomes" id="UP000625316"/>
    </source>
</evidence>
<gene>
    <name evidence="2" type="ORF">IQ266_12705</name>
</gene>
<feature type="domain" description="NADPH-dependent FMN reductase-like" evidence="1">
    <location>
        <begin position="2"/>
        <end position="65"/>
    </location>
</feature>
<dbReference type="SUPFAM" id="SSF52218">
    <property type="entry name" value="Flavoproteins"/>
    <property type="match status" value="1"/>
</dbReference>
<dbReference type="Proteomes" id="UP000625316">
    <property type="component" value="Unassembled WGS sequence"/>
</dbReference>
<dbReference type="RefSeq" id="WP_264325421.1">
    <property type="nucleotide sequence ID" value="NZ_JADEXQ010000039.1"/>
</dbReference>
<dbReference type="Gene3D" id="3.40.50.360">
    <property type="match status" value="1"/>
</dbReference>
<dbReference type="GO" id="GO:0016491">
    <property type="term" value="F:oxidoreductase activity"/>
    <property type="evidence" value="ECO:0007669"/>
    <property type="project" value="InterPro"/>
</dbReference>
<dbReference type="InterPro" id="IPR029039">
    <property type="entry name" value="Flavoprotein-like_sf"/>
</dbReference>
<dbReference type="AlphaFoldDB" id="A0A928VL62"/>
<reference evidence="2" key="1">
    <citation type="submission" date="2020-10" db="EMBL/GenBank/DDBJ databases">
        <authorList>
            <person name="Castelo-Branco R."/>
            <person name="Eusebio N."/>
            <person name="Adriana R."/>
            <person name="Vieira A."/>
            <person name="Brugerolle De Fraissinette N."/>
            <person name="Rezende De Castro R."/>
            <person name="Schneider M.P."/>
            <person name="Vasconcelos V."/>
            <person name="Leao P.N."/>
        </authorList>
    </citation>
    <scope>NUCLEOTIDE SEQUENCE</scope>
    <source>
        <strain evidence="2">LEGE 11480</strain>
    </source>
</reference>
<keyword evidence="3" id="KW-1185">Reference proteome</keyword>
<name>A0A928VL62_9CYAN</name>
<proteinExistence type="predicted"/>
<dbReference type="Pfam" id="PF03358">
    <property type="entry name" value="FMN_red"/>
    <property type="match status" value="1"/>
</dbReference>
<dbReference type="EMBL" id="JADEXQ010000039">
    <property type="protein sequence ID" value="MBE9030591.1"/>
    <property type="molecule type" value="Genomic_DNA"/>
</dbReference>
<protein>
    <recommendedName>
        <fullName evidence="1">NADPH-dependent FMN reductase-like domain-containing protein</fullName>
    </recommendedName>
</protein>